<dbReference type="AlphaFoldDB" id="A0AAN8C6T8"/>
<accession>A0AAN8C6T8</accession>
<feature type="compositionally biased region" description="Pro residues" evidence="1">
    <location>
        <begin position="59"/>
        <end position="70"/>
    </location>
</feature>
<dbReference type="Proteomes" id="UP001331515">
    <property type="component" value="Unassembled WGS sequence"/>
</dbReference>
<feature type="region of interest" description="Disordered" evidence="1">
    <location>
        <begin position="51"/>
        <end position="70"/>
    </location>
</feature>
<comment type="caution">
    <text evidence="2">The sequence shown here is derived from an EMBL/GenBank/DDBJ whole genome shotgun (WGS) entry which is preliminary data.</text>
</comment>
<dbReference type="EMBL" id="JAURVH010001533">
    <property type="protein sequence ID" value="KAK5898591.1"/>
    <property type="molecule type" value="Genomic_DNA"/>
</dbReference>
<proteinExistence type="predicted"/>
<sequence length="79" mass="7950">MCSFRAGGPRGSITGAARQHHRGRAAASGPLFGGAAGAMWTRGGSAMRGLQLGGGIMKNPPPSPDGPPPLNKALLLLVY</sequence>
<organism evidence="2 3">
    <name type="scientific">Champsocephalus gunnari</name>
    <name type="common">Mackerel icefish</name>
    <dbReference type="NCBI Taxonomy" id="52237"/>
    <lineage>
        <taxon>Eukaryota</taxon>
        <taxon>Metazoa</taxon>
        <taxon>Chordata</taxon>
        <taxon>Craniata</taxon>
        <taxon>Vertebrata</taxon>
        <taxon>Euteleostomi</taxon>
        <taxon>Actinopterygii</taxon>
        <taxon>Neopterygii</taxon>
        <taxon>Teleostei</taxon>
        <taxon>Neoteleostei</taxon>
        <taxon>Acanthomorphata</taxon>
        <taxon>Eupercaria</taxon>
        <taxon>Perciformes</taxon>
        <taxon>Notothenioidei</taxon>
        <taxon>Channichthyidae</taxon>
        <taxon>Champsocephalus</taxon>
    </lineage>
</organism>
<protein>
    <submittedName>
        <fullName evidence="2">Uncharacterized protein</fullName>
    </submittedName>
</protein>
<gene>
    <name evidence="2" type="ORF">CgunFtcFv8_015994</name>
</gene>
<keyword evidence="3" id="KW-1185">Reference proteome</keyword>
<evidence type="ECO:0000313" key="2">
    <source>
        <dbReference type="EMBL" id="KAK5898591.1"/>
    </source>
</evidence>
<name>A0AAN8C6T8_CHAGU</name>
<evidence type="ECO:0000313" key="3">
    <source>
        <dbReference type="Proteomes" id="UP001331515"/>
    </source>
</evidence>
<reference evidence="2 3" key="1">
    <citation type="journal article" date="2023" name="Mol. Biol. Evol.">
        <title>Genomics of Secondarily Temperate Adaptation in the Only Non-Antarctic Icefish.</title>
        <authorList>
            <person name="Rivera-Colon A.G."/>
            <person name="Rayamajhi N."/>
            <person name="Minhas B.F."/>
            <person name="Madrigal G."/>
            <person name="Bilyk K.T."/>
            <person name="Yoon V."/>
            <person name="Hune M."/>
            <person name="Gregory S."/>
            <person name="Cheng C.H.C."/>
            <person name="Catchen J.M."/>
        </authorList>
    </citation>
    <scope>NUCLEOTIDE SEQUENCE [LARGE SCALE GENOMIC DNA]</scope>
    <source>
        <tissue evidence="2">White muscle</tissue>
    </source>
</reference>
<feature type="region of interest" description="Disordered" evidence="1">
    <location>
        <begin position="1"/>
        <end position="29"/>
    </location>
</feature>
<evidence type="ECO:0000256" key="1">
    <source>
        <dbReference type="SAM" id="MobiDB-lite"/>
    </source>
</evidence>